<evidence type="ECO:0000313" key="5">
    <source>
        <dbReference type="Proteomes" id="UP001165444"/>
    </source>
</evidence>
<evidence type="ECO:0000313" key="4">
    <source>
        <dbReference type="EMBL" id="MCJ2381795.1"/>
    </source>
</evidence>
<dbReference type="Pfam" id="PF02784">
    <property type="entry name" value="Orn_Arg_deC_N"/>
    <property type="match status" value="1"/>
</dbReference>
<keyword evidence="5" id="KW-1185">Reference proteome</keyword>
<dbReference type="Gene3D" id="3.20.20.10">
    <property type="entry name" value="Alanine racemase"/>
    <property type="match status" value="1"/>
</dbReference>
<evidence type="ECO:0000256" key="2">
    <source>
        <dbReference type="ARBA" id="ARBA00022898"/>
    </source>
</evidence>
<dbReference type="Proteomes" id="UP001165444">
    <property type="component" value="Unassembled WGS sequence"/>
</dbReference>
<dbReference type="RefSeq" id="WP_243326207.1">
    <property type="nucleotide sequence ID" value="NZ_JAKZMM010000043.1"/>
</dbReference>
<reference evidence="4 5" key="1">
    <citation type="submission" date="2022-03" db="EMBL/GenBank/DDBJ databases">
        <title>Parabacteroides sp. nov. isolated from swine feces.</title>
        <authorList>
            <person name="Bak J.E."/>
        </authorList>
    </citation>
    <scope>NUCLEOTIDE SEQUENCE [LARGE SCALE GENOMIC DNA]</scope>
    <source>
        <strain evidence="4 5">AGMB00274</strain>
    </source>
</reference>
<dbReference type="SUPFAM" id="SSF51419">
    <property type="entry name" value="PLP-binding barrel"/>
    <property type="match status" value="1"/>
</dbReference>
<dbReference type="InterPro" id="IPR009006">
    <property type="entry name" value="Ala_racemase/Decarboxylase_C"/>
</dbReference>
<proteinExistence type="predicted"/>
<feature type="domain" description="Orn/DAP/Arg decarboxylase 2 N-terminal" evidence="3">
    <location>
        <begin position="26"/>
        <end position="259"/>
    </location>
</feature>
<gene>
    <name evidence="4" type="ORF">MUN53_14475</name>
</gene>
<organism evidence="4 5">
    <name type="scientific">Parabacteroides faecalis</name>
    <dbReference type="NCBI Taxonomy" id="2924040"/>
    <lineage>
        <taxon>Bacteria</taxon>
        <taxon>Pseudomonadati</taxon>
        <taxon>Bacteroidota</taxon>
        <taxon>Bacteroidia</taxon>
        <taxon>Bacteroidales</taxon>
        <taxon>Tannerellaceae</taxon>
        <taxon>Parabacteroides</taxon>
    </lineage>
</organism>
<dbReference type="InterPro" id="IPR022644">
    <property type="entry name" value="De-COase2_N"/>
</dbReference>
<evidence type="ECO:0000259" key="3">
    <source>
        <dbReference type="Pfam" id="PF02784"/>
    </source>
</evidence>
<keyword evidence="2" id="KW-0663">Pyridoxal phosphate</keyword>
<dbReference type="PANTHER" id="PTHR43727:SF2">
    <property type="entry name" value="GROUP IV DECARBOXYLASE"/>
    <property type="match status" value="1"/>
</dbReference>
<dbReference type="Gene3D" id="2.40.37.10">
    <property type="entry name" value="Lyase, Ornithine Decarboxylase, Chain A, domain 1"/>
    <property type="match status" value="1"/>
</dbReference>
<dbReference type="SUPFAM" id="SSF50621">
    <property type="entry name" value="Alanine racemase C-terminal domain-like"/>
    <property type="match status" value="1"/>
</dbReference>
<comment type="caution">
    <text evidence="4">The sequence shown here is derived from an EMBL/GenBank/DDBJ whole genome shotgun (WGS) entry which is preliminary data.</text>
</comment>
<sequence length="373" mass="42541">MLNVREIQTPVYICDIKAFKGNITDFRKAVNKYYPNYHMGYSYKTNYYQDFCKEVDKLGEYAEVVSPKEYHYAKELGIRDENIIYNGVIPDFANKLNVALNGGIVNIENLHEFKNFVDWSNAKQRHIELGVRLNFDIGNGVISRFGFDTTGEDFQFLLNKYNFPFIAIKSVHCHISQARSLEFFRKRVQSMIKFADMLGASIIDIGGNMFGRMDDSFKEQFNEYVPTFEEYAEVIGIEMAKAYPNGEKMLVTEDGTPVVSNAMHLLATIIGVKEVQGNTFIVLDTKREDVGASCICKSPSYQHFGKDENHVEKATVFGCSCVEIDYLVREYNGPANIGDKILIRNIGAYSYNTTNNFITHGCRNVVQMKDIVL</sequence>
<evidence type="ECO:0000256" key="1">
    <source>
        <dbReference type="ARBA" id="ARBA00001933"/>
    </source>
</evidence>
<comment type="cofactor">
    <cofactor evidence="1">
        <name>pyridoxal 5'-phosphate</name>
        <dbReference type="ChEBI" id="CHEBI:597326"/>
    </cofactor>
</comment>
<protein>
    <recommendedName>
        <fullName evidence="3">Orn/DAP/Arg decarboxylase 2 N-terminal domain-containing protein</fullName>
    </recommendedName>
</protein>
<name>A0ABT0C454_9BACT</name>
<dbReference type="InterPro" id="IPR029066">
    <property type="entry name" value="PLP-binding_barrel"/>
</dbReference>
<dbReference type="PANTHER" id="PTHR43727">
    <property type="entry name" value="DIAMINOPIMELATE DECARBOXYLASE"/>
    <property type="match status" value="1"/>
</dbReference>
<accession>A0ABT0C454</accession>
<dbReference type="EMBL" id="JAKZMM010000043">
    <property type="protein sequence ID" value="MCJ2381795.1"/>
    <property type="molecule type" value="Genomic_DNA"/>
</dbReference>